<dbReference type="GO" id="GO:0006508">
    <property type="term" value="P:proteolysis"/>
    <property type="evidence" value="ECO:0007669"/>
    <property type="project" value="UniProtKB-KW"/>
</dbReference>
<dbReference type="GO" id="GO:0004252">
    <property type="term" value="F:serine-type endopeptidase activity"/>
    <property type="evidence" value="ECO:0007669"/>
    <property type="project" value="InterPro"/>
</dbReference>
<evidence type="ECO:0000313" key="7">
    <source>
        <dbReference type="EMBL" id="TQL60846.1"/>
    </source>
</evidence>
<accession>A0A542ZKH9</accession>
<reference evidence="7 8" key="1">
    <citation type="submission" date="2019-06" db="EMBL/GenBank/DDBJ databases">
        <title>Sequencing the genomes of 1000 actinobacteria strains.</title>
        <authorList>
            <person name="Klenk H.-P."/>
        </authorList>
    </citation>
    <scope>NUCLEOTIDE SEQUENCE [LARGE SCALE GENOMIC DNA]</scope>
    <source>
        <strain evidence="7 8">DSM 18082</strain>
    </source>
</reference>
<dbReference type="Pfam" id="PF00326">
    <property type="entry name" value="Peptidase_S9"/>
    <property type="match status" value="1"/>
</dbReference>
<comment type="caution">
    <text evidence="7">The sequence shown here is derived from an EMBL/GenBank/DDBJ whole genome shotgun (WGS) entry which is preliminary data.</text>
</comment>
<keyword evidence="3" id="KW-0378">Hydrolase</keyword>
<evidence type="ECO:0000259" key="5">
    <source>
        <dbReference type="Pfam" id="PF00326"/>
    </source>
</evidence>
<name>A0A542ZKH9_9MICO</name>
<dbReference type="PANTHER" id="PTHR11757">
    <property type="entry name" value="PROTEASE FAMILY S9A OLIGOPEPTIDASE"/>
    <property type="match status" value="1"/>
</dbReference>
<feature type="domain" description="Peptidase S9 prolyl oligopeptidase catalytic" evidence="5">
    <location>
        <begin position="480"/>
        <end position="696"/>
    </location>
</feature>
<dbReference type="PANTHER" id="PTHR11757:SF19">
    <property type="entry name" value="PROLYL ENDOPEPTIDASE-LIKE"/>
    <property type="match status" value="1"/>
</dbReference>
<dbReference type="Proteomes" id="UP000319514">
    <property type="component" value="Unassembled WGS sequence"/>
</dbReference>
<keyword evidence="2" id="KW-0645">Protease</keyword>
<proteinExistence type="inferred from homology"/>
<dbReference type="Gene3D" id="2.130.10.120">
    <property type="entry name" value="Prolyl oligopeptidase, N-terminal domain"/>
    <property type="match status" value="1"/>
</dbReference>
<gene>
    <name evidence="7" type="ORF">FB474_2246</name>
</gene>
<evidence type="ECO:0000256" key="4">
    <source>
        <dbReference type="ARBA" id="ARBA00022825"/>
    </source>
</evidence>
<dbReference type="SUPFAM" id="SSF53474">
    <property type="entry name" value="alpha/beta-Hydrolases"/>
    <property type="match status" value="1"/>
</dbReference>
<protein>
    <submittedName>
        <fullName evidence="7">Oligopeptidase B</fullName>
    </submittedName>
</protein>
<organism evidence="7 8">
    <name type="scientific">Oryzihumus leptocrescens</name>
    <dbReference type="NCBI Taxonomy" id="297536"/>
    <lineage>
        <taxon>Bacteria</taxon>
        <taxon>Bacillati</taxon>
        <taxon>Actinomycetota</taxon>
        <taxon>Actinomycetes</taxon>
        <taxon>Micrococcales</taxon>
        <taxon>Intrasporangiaceae</taxon>
        <taxon>Oryzihumus</taxon>
    </lineage>
</organism>
<evidence type="ECO:0000256" key="3">
    <source>
        <dbReference type="ARBA" id="ARBA00022801"/>
    </source>
</evidence>
<dbReference type="Gene3D" id="3.40.50.1820">
    <property type="entry name" value="alpha/beta hydrolase"/>
    <property type="match status" value="1"/>
</dbReference>
<dbReference type="InterPro" id="IPR002470">
    <property type="entry name" value="Peptidase_S9A"/>
</dbReference>
<dbReference type="PRINTS" id="PR00862">
    <property type="entry name" value="PROLIGOPTASE"/>
</dbReference>
<evidence type="ECO:0000259" key="6">
    <source>
        <dbReference type="Pfam" id="PF02897"/>
    </source>
</evidence>
<evidence type="ECO:0000256" key="2">
    <source>
        <dbReference type="ARBA" id="ARBA00022670"/>
    </source>
</evidence>
<sequence length="708" mass="78616">MPTPPRAKQVETVRDHHGDRVVDPYEWLRDKSDPEVIAHLEAENAYAEAVTSHLEPLREEIFDEIRSRTQETDLSVPVAYRGWWYYARTFEGKQYATQCRAPVSDPAQRPSLDDGAAPAGEQVLLDGNAEAEGHEFFSLGALEVSDDGARVAYAVDVEGDERFALRVKDIATGEVVDDAVEDIGYGLVWSLDGRYLFYTRVDDAWRPHEVWRHEVGTPVGADVMVFEEPDERFWLGIGSSRDERWMVIQVASKLTSECWLLDAATPLVEPRVVAPRREGVEYDVEPAGDRLLVVHNAGDPDFEVAQAPLDATSPEQWTPWIPPVPGERVLGVEAFAGHAVVSLRRDGLSALRVLRRDEGAPQGFGPAREVRFDEPVYSVSTGNNPAWEATELQVTFESMVTPRTVYDVDVATGALTLLKRQAVLGGYDPAEYEQHREWATAADGTRVPISLVHRRRARPDGTNPGLLYGYGAYEMSMDPYFSVARLSLLDRGFVYAIAHVRGGGEMGRRWYDEGKLAAKPNTFTDFVACADHLVEAGWVHPDRLVAEGGSAGGLLIGAAVNLAPSRFAAVHAAVPFVDALTTILDPSLPLTVPEWEEWGNPLADPEVYAAMKAYTPYENIAPVRYPAILATTSLNDTRVYFVEPAKWVARLRDTVTNDPDERPVLLRTEMVAGHGGKSGRYDAWRQYAWELAFLIDRAGAWEGYRTLT</sequence>
<feature type="domain" description="Peptidase S9A N-terminal" evidence="6">
    <location>
        <begin position="5"/>
        <end position="420"/>
    </location>
</feature>
<dbReference type="Pfam" id="PF02897">
    <property type="entry name" value="Peptidase_S9_N"/>
    <property type="match status" value="1"/>
</dbReference>
<dbReference type="EMBL" id="VFOQ01000001">
    <property type="protein sequence ID" value="TQL60846.1"/>
    <property type="molecule type" value="Genomic_DNA"/>
</dbReference>
<evidence type="ECO:0000256" key="1">
    <source>
        <dbReference type="ARBA" id="ARBA00005228"/>
    </source>
</evidence>
<keyword evidence="4" id="KW-0720">Serine protease</keyword>
<dbReference type="InterPro" id="IPR001375">
    <property type="entry name" value="Peptidase_S9_cat"/>
</dbReference>
<comment type="similarity">
    <text evidence="1">Belongs to the peptidase S9A family.</text>
</comment>
<dbReference type="SUPFAM" id="SSF50993">
    <property type="entry name" value="Peptidase/esterase 'gauge' domain"/>
    <property type="match status" value="1"/>
</dbReference>
<dbReference type="InterPro" id="IPR029058">
    <property type="entry name" value="AB_hydrolase_fold"/>
</dbReference>
<dbReference type="InterPro" id="IPR051543">
    <property type="entry name" value="Serine_Peptidase_S9A"/>
</dbReference>
<dbReference type="OrthoDB" id="9801421at2"/>
<evidence type="ECO:0000313" key="8">
    <source>
        <dbReference type="Proteomes" id="UP000319514"/>
    </source>
</evidence>
<dbReference type="InterPro" id="IPR023302">
    <property type="entry name" value="Pept_S9A_N"/>
</dbReference>
<dbReference type="RefSeq" id="WP_141788695.1">
    <property type="nucleotide sequence ID" value="NZ_BAAAKX010000007.1"/>
</dbReference>
<dbReference type="AlphaFoldDB" id="A0A542ZKH9"/>
<keyword evidence="8" id="KW-1185">Reference proteome</keyword>